<evidence type="ECO:0000256" key="1">
    <source>
        <dbReference type="ARBA" id="ARBA00004606"/>
    </source>
</evidence>
<evidence type="ECO:0008006" key="9">
    <source>
        <dbReference type="Google" id="ProtNLM"/>
    </source>
</evidence>
<dbReference type="GO" id="GO:0042285">
    <property type="term" value="F:xylosyltransferase activity"/>
    <property type="evidence" value="ECO:0007669"/>
    <property type="project" value="TreeGrafter"/>
</dbReference>
<keyword evidence="2" id="KW-0812">Transmembrane</keyword>
<evidence type="ECO:0000256" key="4">
    <source>
        <dbReference type="ARBA" id="ARBA00022989"/>
    </source>
</evidence>
<keyword evidence="8" id="KW-1185">Reference proteome</keyword>
<dbReference type="AlphaFoldDB" id="A0A261XZ65"/>
<dbReference type="GO" id="GO:0015020">
    <property type="term" value="F:glucuronosyltransferase activity"/>
    <property type="evidence" value="ECO:0007669"/>
    <property type="project" value="TreeGrafter"/>
</dbReference>
<evidence type="ECO:0000256" key="3">
    <source>
        <dbReference type="ARBA" id="ARBA00022968"/>
    </source>
</evidence>
<dbReference type="EMBL" id="MVBO01000074">
    <property type="protein sequence ID" value="OZJ03659.1"/>
    <property type="molecule type" value="Genomic_DNA"/>
</dbReference>
<evidence type="ECO:0000313" key="8">
    <source>
        <dbReference type="Proteomes" id="UP000242875"/>
    </source>
</evidence>
<dbReference type="PANTHER" id="PTHR12270:SF25">
    <property type="entry name" value="GLYCOSYLTRANSFERASE-LIKE PROTEIN LARGE"/>
    <property type="match status" value="1"/>
</dbReference>
<dbReference type="Pfam" id="PF13896">
    <property type="entry name" value="Glyco_transf_49"/>
    <property type="match status" value="2"/>
</dbReference>
<proteinExistence type="predicted"/>
<evidence type="ECO:0000256" key="2">
    <source>
        <dbReference type="ARBA" id="ARBA00022692"/>
    </source>
</evidence>
<sequence>MKELNSGLAKVFKYAIVVNLALTVLYASNQFYTVGVSQNVKSAVQARSAEEVSIPIPITKTFAEHQFVWTTADGRSTDIPEGHVVSKLFSDTLGTPKIMPFFFRAEGVVNAQDITIATLVTGDRFPVLSRLASHYQGPISAAIHINDNDKDDILKQLRDAYAANPDMQKHVDVHVILDRYERQFNMWRNIAKLFMRTDFLTMLDVDFYLCTDFRNSILSNRDILAKLGSGNTALVIPAFEYVNHKDGFDSSRFPRNKRDLLEIIPDKIDMFHKLWSRGHGSTNYSRWHDAEEIYKVDEYNHSYEPYIVFKKDESPWCDERFIGYGANKAACLYELYLSGVDYYVLPNDFLIHQNHDYPEKERTRERRYNRKIYDNFREEVCLRYARRFIADGIWNTSKADNLKSQCSKIRNFGKTLEFLL</sequence>
<dbReference type="InterPro" id="IPR051292">
    <property type="entry name" value="Xyl/GlcA_transferase"/>
</dbReference>
<evidence type="ECO:0000256" key="5">
    <source>
        <dbReference type="ARBA" id="ARBA00023136"/>
    </source>
</evidence>
<dbReference type="OrthoDB" id="411524at2759"/>
<organism evidence="7 8">
    <name type="scientific">Bifiguratus adelaidae</name>
    <dbReference type="NCBI Taxonomy" id="1938954"/>
    <lineage>
        <taxon>Eukaryota</taxon>
        <taxon>Fungi</taxon>
        <taxon>Fungi incertae sedis</taxon>
        <taxon>Mucoromycota</taxon>
        <taxon>Mucoromycotina</taxon>
        <taxon>Endogonomycetes</taxon>
        <taxon>Endogonales</taxon>
        <taxon>Endogonales incertae sedis</taxon>
        <taxon>Bifiguratus</taxon>
    </lineage>
</organism>
<dbReference type="GO" id="GO:0016020">
    <property type="term" value="C:membrane"/>
    <property type="evidence" value="ECO:0007669"/>
    <property type="project" value="UniProtKB-SubCell"/>
</dbReference>
<name>A0A261XZ65_9FUNG</name>
<keyword evidence="4" id="KW-1133">Transmembrane helix</keyword>
<keyword evidence="5" id="KW-0472">Membrane</keyword>
<dbReference type="GO" id="GO:0035269">
    <property type="term" value="P:protein O-linked glycosylation via mannose"/>
    <property type="evidence" value="ECO:0007669"/>
    <property type="project" value="TreeGrafter"/>
</dbReference>
<protein>
    <recommendedName>
        <fullName evidence="9">Glycosyltransferase family 49 protein</fullName>
    </recommendedName>
</protein>
<dbReference type="Proteomes" id="UP000242875">
    <property type="component" value="Unassembled WGS sequence"/>
</dbReference>
<reference evidence="7 8" key="1">
    <citation type="journal article" date="2017" name="Mycologia">
        <title>Bifiguratus adelaidae, gen. et sp. nov., a new member of Mucoromycotina in endophytic and soil-dwelling habitats.</title>
        <authorList>
            <person name="Torres-Cruz T.J."/>
            <person name="Billingsley Tobias T.L."/>
            <person name="Almatruk M."/>
            <person name="Hesse C."/>
            <person name="Kuske C.R."/>
            <person name="Desiro A."/>
            <person name="Benucci G.M."/>
            <person name="Bonito G."/>
            <person name="Stajich J.E."/>
            <person name="Dunlap C."/>
            <person name="Arnold A.E."/>
            <person name="Porras-Alfaro A."/>
        </authorList>
    </citation>
    <scope>NUCLEOTIDE SEQUENCE [LARGE SCALE GENOMIC DNA]</scope>
    <source>
        <strain evidence="7 8">AZ0501</strain>
    </source>
</reference>
<comment type="subcellular location">
    <subcellularLocation>
        <location evidence="1">Membrane</location>
        <topology evidence="1">Single-pass type II membrane protein</topology>
    </subcellularLocation>
</comment>
<comment type="caution">
    <text evidence="7">The sequence shown here is derived from an EMBL/GenBank/DDBJ whole genome shotgun (WGS) entry which is preliminary data.</text>
</comment>
<accession>A0A261XZ65</accession>
<evidence type="ECO:0000256" key="6">
    <source>
        <dbReference type="ARBA" id="ARBA00023180"/>
    </source>
</evidence>
<gene>
    <name evidence="7" type="ORF">BZG36_03542</name>
</gene>
<evidence type="ECO:0000313" key="7">
    <source>
        <dbReference type="EMBL" id="OZJ03659.1"/>
    </source>
</evidence>
<keyword evidence="6" id="KW-0325">Glycoprotein</keyword>
<keyword evidence="3" id="KW-0735">Signal-anchor</keyword>
<dbReference type="PANTHER" id="PTHR12270">
    <property type="entry name" value="GLYCOSYLTRANSFERASE-RELATED"/>
    <property type="match status" value="1"/>
</dbReference>